<feature type="compositionally biased region" description="Basic and acidic residues" evidence="1">
    <location>
        <begin position="1"/>
        <end position="18"/>
    </location>
</feature>
<evidence type="ECO:0000313" key="3">
    <source>
        <dbReference type="EMBL" id="MFC5063449.1"/>
    </source>
</evidence>
<evidence type="ECO:0000256" key="1">
    <source>
        <dbReference type="SAM" id="MobiDB-lite"/>
    </source>
</evidence>
<keyword evidence="2" id="KW-0812">Transmembrane</keyword>
<dbReference type="EMBL" id="JBHSIV010000013">
    <property type="protein sequence ID" value="MFC5063449.1"/>
    <property type="molecule type" value="Genomic_DNA"/>
</dbReference>
<organism evidence="3 4">
    <name type="scientific">Actinomycetospora atypica</name>
    <dbReference type="NCBI Taxonomy" id="1290095"/>
    <lineage>
        <taxon>Bacteria</taxon>
        <taxon>Bacillati</taxon>
        <taxon>Actinomycetota</taxon>
        <taxon>Actinomycetes</taxon>
        <taxon>Pseudonocardiales</taxon>
        <taxon>Pseudonocardiaceae</taxon>
        <taxon>Actinomycetospora</taxon>
    </lineage>
</organism>
<name>A0ABV9YQ22_9PSEU</name>
<dbReference type="Proteomes" id="UP001595947">
    <property type="component" value="Unassembled WGS sequence"/>
</dbReference>
<comment type="caution">
    <text evidence="3">The sequence shown here is derived from an EMBL/GenBank/DDBJ whole genome shotgun (WGS) entry which is preliminary data.</text>
</comment>
<evidence type="ECO:0000256" key="2">
    <source>
        <dbReference type="SAM" id="Phobius"/>
    </source>
</evidence>
<protein>
    <submittedName>
        <fullName evidence="3">Uncharacterized protein</fullName>
    </submittedName>
</protein>
<gene>
    <name evidence="3" type="ORF">ACFPBZ_14605</name>
</gene>
<dbReference type="RefSeq" id="WP_378036796.1">
    <property type="nucleotide sequence ID" value="NZ_JBHSIV010000013.1"/>
</dbReference>
<proteinExistence type="predicted"/>
<keyword evidence="2" id="KW-1133">Transmembrane helix</keyword>
<evidence type="ECO:0000313" key="4">
    <source>
        <dbReference type="Proteomes" id="UP001595947"/>
    </source>
</evidence>
<keyword evidence="4" id="KW-1185">Reference proteome</keyword>
<accession>A0ABV9YQ22</accession>
<feature type="transmembrane region" description="Helical" evidence="2">
    <location>
        <begin position="65"/>
        <end position="89"/>
    </location>
</feature>
<reference evidence="4" key="1">
    <citation type="journal article" date="2019" name="Int. J. Syst. Evol. Microbiol.">
        <title>The Global Catalogue of Microorganisms (GCM) 10K type strain sequencing project: providing services to taxonomists for standard genome sequencing and annotation.</title>
        <authorList>
            <consortium name="The Broad Institute Genomics Platform"/>
            <consortium name="The Broad Institute Genome Sequencing Center for Infectious Disease"/>
            <person name="Wu L."/>
            <person name="Ma J."/>
        </authorList>
    </citation>
    <scope>NUCLEOTIDE SEQUENCE [LARGE SCALE GENOMIC DNA]</scope>
    <source>
        <strain evidence="4">CGMCC 4.7093</strain>
    </source>
</reference>
<feature type="region of interest" description="Disordered" evidence="1">
    <location>
        <begin position="1"/>
        <end position="29"/>
    </location>
</feature>
<keyword evidence="2" id="KW-0472">Membrane</keyword>
<sequence length="115" mass="11996">MNQYDAHRRPTDDVRGADRPVPGTGHPPHPYVVGMPVAYPMVGEGGGVMVVNGVPQPLSARSSRLVIGSIVFATCVVPLVIIAAVFFMMPDFDTIFGGSGAPSIPAIPSISVPSR</sequence>